<name>A0A699I249_TANCI</name>
<dbReference type="GO" id="GO:0003964">
    <property type="term" value="F:RNA-directed DNA polymerase activity"/>
    <property type="evidence" value="ECO:0007669"/>
    <property type="project" value="UniProtKB-KW"/>
</dbReference>
<comment type="caution">
    <text evidence="1">The sequence shown here is derived from an EMBL/GenBank/DDBJ whole genome shotgun (WGS) entry which is preliminary data.</text>
</comment>
<gene>
    <name evidence="1" type="ORF">Tci_477420</name>
</gene>
<dbReference type="InterPro" id="IPR036691">
    <property type="entry name" value="Endo/exonu/phosph_ase_sf"/>
</dbReference>
<reference evidence="1" key="1">
    <citation type="journal article" date="2019" name="Sci. Rep.">
        <title>Draft genome of Tanacetum cinerariifolium, the natural source of mosquito coil.</title>
        <authorList>
            <person name="Yamashiro T."/>
            <person name="Shiraishi A."/>
            <person name="Satake H."/>
            <person name="Nakayama K."/>
        </authorList>
    </citation>
    <scope>NUCLEOTIDE SEQUENCE</scope>
</reference>
<dbReference type="PANTHER" id="PTHR46890">
    <property type="entry name" value="NON-LTR RETROLELEMENT REVERSE TRANSCRIPTASE-LIKE PROTEIN-RELATED"/>
    <property type="match status" value="1"/>
</dbReference>
<dbReference type="InterPro" id="IPR052343">
    <property type="entry name" value="Retrotransposon-Effector_Assoc"/>
</dbReference>
<dbReference type="Gene3D" id="3.60.10.10">
    <property type="entry name" value="Endonuclease/exonuclease/phosphatase"/>
    <property type="match status" value="1"/>
</dbReference>
<proteinExistence type="predicted"/>
<dbReference type="AlphaFoldDB" id="A0A699I249"/>
<dbReference type="PANTHER" id="PTHR46890:SF50">
    <property type="entry name" value="RNA-DIRECTED DNA POLYMERASE, EUKARYOTA, REVERSE TRANSCRIPTASE ZINC-BINDING DOMAIN PROTEIN-RELATED"/>
    <property type="match status" value="1"/>
</dbReference>
<keyword evidence="1" id="KW-0808">Transferase</keyword>
<accession>A0A699I249</accession>
<dbReference type="SUPFAM" id="SSF56219">
    <property type="entry name" value="DNase I-like"/>
    <property type="match status" value="1"/>
</dbReference>
<feature type="non-terminal residue" evidence="1">
    <location>
        <position position="1"/>
    </location>
</feature>
<organism evidence="1">
    <name type="scientific">Tanacetum cinerariifolium</name>
    <name type="common">Dalmatian daisy</name>
    <name type="synonym">Chrysanthemum cinerariifolium</name>
    <dbReference type="NCBI Taxonomy" id="118510"/>
    <lineage>
        <taxon>Eukaryota</taxon>
        <taxon>Viridiplantae</taxon>
        <taxon>Streptophyta</taxon>
        <taxon>Embryophyta</taxon>
        <taxon>Tracheophyta</taxon>
        <taxon>Spermatophyta</taxon>
        <taxon>Magnoliopsida</taxon>
        <taxon>eudicotyledons</taxon>
        <taxon>Gunneridae</taxon>
        <taxon>Pentapetalae</taxon>
        <taxon>asterids</taxon>
        <taxon>campanulids</taxon>
        <taxon>Asterales</taxon>
        <taxon>Asteraceae</taxon>
        <taxon>Asteroideae</taxon>
        <taxon>Anthemideae</taxon>
        <taxon>Anthemidinae</taxon>
        <taxon>Tanacetum</taxon>
    </lineage>
</organism>
<evidence type="ECO:0000313" key="1">
    <source>
        <dbReference type="EMBL" id="GEZ05447.1"/>
    </source>
</evidence>
<keyword evidence="1" id="KW-0695">RNA-directed DNA polymerase</keyword>
<dbReference type="EMBL" id="BKCJ010236126">
    <property type="protein sequence ID" value="GEZ05447.1"/>
    <property type="molecule type" value="Genomic_DNA"/>
</dbReference>
<keyword evidence="1" id="KW-0548">Nucleotidyltransferase</keyword>
<protein>
    <submittedName>
        <fullName evidence="1">Putative RNA-directed DNA polymerase, eukaryota, reverse transcriptase zinc-binding domain protein</fullName>
    </submittedName>
</protein>
<sequence length="753" mass="86763">KRFAFVRFIKVENVDRVVDNLCTIWLGRFCLHANVVRFQRESRNTVPQPYKRHVGNPSSSFASILKSGMPKQFTFDQSSPALVLDDSYLIDRDFSMSFMGKVKELSALPNLYFLLEKEEGLPLKGWSSNTFVKVAPKWGELVDREDFTGGSFAFKCICVKIKVDEIISERFKVIVQGVGHKTKRDWVKELCMKHRVNFMTLQETKMESMDLVTIKALWGNLSFDYAYSPSVGNSGGILCVWEPSLFVKENVSSFDYFLVVMGTWIPSSTKLFIISVYAPQELTEKKELWDYLHLLIDKWECFDKLVEDTWLNSNIEDSNDKILDQRGSSEDILNTRSTLLKELDDINTVDSLEKAQKAKIRWAIKGDENSKYFHDILNKKRSQLAIRGILAQGDWIADPHLVKNEFLTHFSNRFSMPGSFRIYLVERFTNRLSSDQKEDLERNVTLNEIKSAVWDCGTNKYPGLDGFTFDFFRRYWKFFEQDIMAAVTEFFSSGVFPSGCNYSFIALISKIQDAKAVHDFRPISLIGSLYKIITKISSMRLSLVISDRINDVQSAFVTNRQILDGPFILNELLSWCKHKKMKAMFFKSAMGSVLVNGNPTMEFKFHKGLKQGDPLSPFFFILVMESLHLSFRRVMDASLFSGISINNSLTISNLFYADDDVFFAMDSFESISRRSPWLDIVRETKSLIKKGIDLLAFVRKKIGNGENSLFWDDICDSLVFSFRRIPRGRIEEEQQRSLQARIEGIILAPMSDR</sequence>